<evidence type="ECO:0000256" key="1">
    <source>
        <dbReference type="ARBA" id="ARBA00023002"/>
    </source>
</evidence>
<dbReference type="InterPro" id="IPR036291">
    <property type="entry name" value="NAD(P)-bd_dom_sf"/>
</dbReference>
<evidence type="ECO:0000313" key="3">
    <source>
        <dbReference type="EMBL" id="KAA0186220.1"/>
    </source>
</evidence>
<keyword evidence="2" id="KW-1133">Transmembrane helix</keyword>
<proteinExistence type="predicted"/>
<dbReference type="AlphaFoldDB" id="A0A8E0RKZ4"/>
<dbReference type="PRINTS" id="PR00081">
    <property type="entry name" value="GDHRDH"/>
</dbReference>
<dbReference type="EMBL" id="LUCM01009883">
    <property type="protein sequence ID" value="KAA0186220.1"/>
    <property type="molecule type" value="Genomic_DNA"/>
</dbReference>
<dbReference type="PANTHER" id="PTHR43157">
    <property type="entry name" value="PHOSPHATIDYLINOSITOL-GLYCAN BIOSYNTHESIS CLASS F PROTEIN-RELATED"/>
    <property type="match status" value="1"/>
</dbReference>
<organism evidence="3 4">
    <name type="scientific">Fasciolopsis buskii</name>
    <dbReference type="NCBI Taxonomy" id="27845"/>
    <lineage>
        <taxon>Eukaryota</taxon>
        <taxon>Metazoa</taxon>
        <taxon>Spiralia</taxon>
        <taxon>Lophotrochozoa</taxon>
        <taxon>Platyhelminthes</taxon>
        <taxon>Trematoda</taxon>
        <taxon>Digenea</taxon>
        <taxon>Plagiorchiida</taxon>
        <taxon>Echinostomata</taxon>
        <taxon>Echinostomatoidea</taxon>
        <taxon>Fasciolidae</taxon>
        <taxon>Fasciolopsis</taxon>
    </lineage>
</organism>
<dbReference type="PANTHER" id="PTHR43157:SF31">
    <property type="entry name" value="PHOSPHATIDYLINOSITOL-GLYCAN BIOSYNTHESIS CLASS F PROTEIN"/>
    <property type="match status" value="1"/>
</dbReference>
<keyword evidence="2" id="KW-0812">Transmembrane</keyword>
<sequence>MSSWPTAYWILIGTGSVFLVMFRWFSRPSVSCTCVSAASQHAIITGATSGIGRSTAFELARRNWKLTLGCRNVDTANRLVAEIVHETGNHKVTAKHLDLIEPSSISCFANSFYQGEVDVLINNAGVMAATPQPVAAFGGLNIDTVTNYLGPFYLTQLMIPKMKTVARRPRYPRIIFVSSALAKSGSVNKLLSPHVPTSKWNTWKSYADSKLAVCLFARELHRRFGVGDSKSFDIYCLFTGGMVHTNLNSELLSRYPTFVQRFLQLISRLFLKSPIEGCQSVVHCAISQEVPTAHSTDSTKSPIDYSGSGLLYRNCVPTPWPETIADLQNGELLWQQTMQFLSMKDM</sequence>
<dbReference type="Gene3D" id="3.40.50.720">
    <property type="entry name" value="NAD(P)-binding Rossmann-like Domain"/>
    <property type="match status" value="1"/>
</dbReference>
<dbReference type="InterPro" id="IPR002347">
    <property type="entry name" value="SDR_fam"/>
</dbReference>
<reference evidence="3" key="1">
    <citation type="submission" date="2019-05" db="EMBL/GenBank/DDBJ databases">
        <title>Annotation for the trematode Fasciolopsis buski.</title>
        <authorList>
            <person name="Choi Y.-J."/>
        </authorList>
    </citation>
    <scope>NUCLEOTIDE SEQUENCE</scope>
    <source>
        <strain evidence="3">HT</strain>
        <tissue evidence="3">Whole worm</tissue>
    </source>
</reference>
<dbReference type="OrthoDB" id="191139at2759"/>
<accession>A0A8E0RKZ4</accession>
<dbReference type="Pfam" id="PF00106">
    <property type="entry name" value="adh_short"/>
    <property type="match status" value="1"/>
</dbReference>
<name>A0A8E0RKZ4_9TREM</name>
<dbReference type="Proteomes" id="UP000728185">
    <property type="component" value="Unassembled WGS sequence"/>
</dbReference>
<keyword evidence="1" id="KW-0560">Oxidoreductase</keyword>
<keyword evidence="4" id="KW-1185">Reference proteome</keyword>
<keyword evidence="2" id="KW-0472">Membrane</keyword>
<evidence type="ECO:0000313" key="4">
    <source>
        <dbReference type="Proteomes" id="UP000728185"/>
    </source>
</evidence>
<evidence type="ECO:0000256" key="2">
    <source>
        <dbReference type="SAM" id="Phobius"/>
    </source>
</evidence>
<protein>
    <submittedName>
        <fullName evidence="3">Retinol dehydrogenase 11</fullName>
    </submittedName>
</protein>
<comment type="caution">
    <text evidence="3">The sequence shown here is derived from an EMBL/GenBank/DDBJ whole genome shotgun (WGS) entry which is preliminary data.</text>
</comment>
<dbReference type="SUPFAM" id="SSF51735">
    <property type="entry name" value="NAD(P)-binding Rossmann-fold domains"/>
    <property type="match status" value="1"/>
</dbReference>
<feature type="transmembrane region" description="Helical" evidence="2">
    <location>
        <begin position="7"/>
        <end position="25"/>
    </location>
</feature>
<gene>
    <name evidence="3" type="ORF">FBUS_06680</name>
</gene>
<dbReference type="GO" id="GO:0016491">
    <property type="term" value="F:oxidoreductase activity"/>
    <property type="evidence" value="ECO:0007669"/>
    <property type="project" value="UniProtKB-KW"/>
</dbReference>